<dbReference type="Gene3D" id="3.30.1390.20">
    <property type="entry name" value="Ribosomal protein L30, ferredoxin-like fold domain"/>
    <property type="match status" value="1"/>
</dbReference>
<comment type="caution">
    <text evidence="7">The sequence shown here is derived from an EMBL/GenBank/DDBJ whole genome shotgun (WGS) entry which is preliminary data.</text>
</comment>
<dbReference type="Pfam" id="PF08079">
    <property type="entry name" value="Ribosomal_L30_N"/>
    <property type="match status" value="1"/>
</dbReference>
<evidence type="ECO:0000256" key="3">
    <source>
        <dbReference type="ARBA" id="ARBA00023274"/>
    </source>
</evidence>
<evidence type="ECO:0000313" key="7">
    <source>
        <dbReference type="EMBL" id="KOO30907.1"/>
    </source>
</evidence>
<dbReference type="InterPro" id="IPR035808">
    <property type="entry name" value="Ribosomal_uL30_euk_arc"/>
</dbReference>
<protein>
    <submittedName>
        <fullName evidence="7">Ribosomal protein l7</fullName>
    </submittedName>
</protein>
<sequence>MPKKAKPVETTPESVLKKRKRQEKYAEAAAAAVTEATKKATASKEEAFKRAEAYIKEYRTAEKSLVTLKRAARKEGTFYVPEEPKLLFVMRLRGIMGMDPKSRHIMKVLRLLQIHNGVFMRLNKATFNNLVKVDPYIMYGYPSLKSVRDLLYKRGCAKINGQRVALTDNKIIEDGLSEKTKGAVICMEDMVHQIYTVGPYFKECCKFLWPFKMNTPAGGMRRKVLHFADGGDCGNREEYVNDLIARML</sequence>
<dbReference type="InterPro" id="IPR005998">
    <property type="entry name" value="Ribosomal_uL30_euk"/>
</dbReference>
<dbReference type="InterPro" id="IPR039699">
    <property type="entry name" value="Ribosomal_uL30"/>
</dbReference>
<evidence type="ECO:0000259" key="6">
    <source>
        <dbReference type="Pfam" id="PF08079"/>
    </source>
</evidence>
<dbReference type="OrthoDB" id="28644at2759"/>
<dbReference type="PROSITE" id="PS00634">
    <property type="entry name" value="RIBOSOMAL_L30"/>
    <property type="match status" value="1"/>
</dbReference>
<feature type="domain" description="Large ribosomal subunit protein uL30-like ferredoxin-like fold" evidence="5">
    <location>
        <begin position="87"/>
        <end position="137"/>
    </location>
</feature>
<gene>
    <name evidence="7" type="ORF">Ctob_012281</name>
</gene>
<evidence type="ECO:0000256" key="1">
    <source>
        <dbReference type="ARBA" id="ARBA00007594"/>
    </source>
</evidence>
<keyword evidence="2 7" id="KW-0689">Ribosomal protein</keyword>
<feature type="region of interest" description="Disordered" evidence="4">
    <location>
        <begin position="1"/>
        <end position="21"/>
    </location>
</feature>
<evidence type="ECO:0000256" key="2">
    <source>
        <dbReference type="ARBA" id="ARBA00022980"/>
    </source>
</evidence>
<dbReference type="GO" id="GO:0003723">
    <property type="term" value="F:RNA binding"/>
    <property type="evidence" value="ECO:0007669"/>
    <property type="project" value="InterPro"/>
</dbReference>
<dbReference type="AlphaFoldDB" id="A0A0M0JX62"/>
<dbReference type="GO" id="GO:0000463">
    <property type="term" value="P:maturation of LSU-rRNA from tricistronic rRNA transcript (SSU-rRNA, 5.8S rRNA, LSU-rRNA)"/>
    <property type="evidence" value="ECO:0007669"/>
    <property type="project" value="TreeGrafter"/>
</dbReference>
<dbReference type="FunFam" id="3.30.1390.20:FF:000004">
    <property type="entry name" value="60S ribosomal protein L7"/>
    <property type="match status" value="1"/>
</dbReference>
<dbReference type="Pfam" id="PF00327">
    <property type="entry name" value="Ribosomal_L30"/>
    <property type="match status" value="1"/>
</dbReference>
<evidence type="ECO:0000259" key="5">
    <source>
        <dbReference type="Pfam" id="PF00327"/>
    </source>
</evidence>
<dbReference type="CDD" id="cd01657">
    <property type="entry name" value="Ribosomal_L7_archeal_euk"/>
    <property type="match status" value="1"/>
</dbReference>
<name>A0A0M0JX62_9EUKA</name>
<proteinExistence type="inferred from homology"/>
<feature type="domain" description="Large ribosomal subunit protein uL30 N-terminal eukaryotes" evidence="6">
    <location>
        <begin position="12"/>
        <end position="82"/>
    </location>
</feature>
<comment type="similarity">
    <text evidence="1">Belongs to the universal ribosomal protein uL30 family.</text>
</comment>
<dbReference type="GO" id="GO:0022625">
    <property type="term" value="C:cytosolic large ribosomal subunit"/>
    <property type="evidence" value="ECO:0007669"/>
    <property type="project" value="TreeGrafter"/>
</dbReference>
<dbReference type="PANTHER" id="PTHR11524">
    <property type="entry name" value="60S RIBOSOMAL PROTEIN L7"/>
    <property type="match status" value="1"/>
</dbReference>
<dbReference type="InterPro" id="IPR018038">
    <property type="entry name" value="Ribosomal_uL30_CS"/>
</dbReference>
<dbReference type="InterPro" id="IPR012988">
    <property type="entry name" value="Ribosomal_uL30_N_euk"/>
</dbReference>
<evidence type="ECO:0000256" key="4">
    <source>
        <dbReference type="SAM" id="MobiDB-lite"/>
    </source>
</evidence>
<dbReference type="InterPro" id="IPR036919">
    <property type="entry name" value="Ribo_uL30_ferredoxin-like_sf"/>
</dbReference>
<dbReference type="GO" id="GO:0003735">
    <property type="term" value="F:structural constituent of ribosome"/>
    <property type="evidence" value="ECO:0007669"/>
    <property type="project" value="TreeGrafter"/>
</dbReference>
<dbReference type="InterPro" id="IPR016082">
    <property type="entry name" value="Ribosomal_uL30_ferredoxin-like"/>
</dbReference>
<keyword evidence="8" id="KW-1185">Reference proteome</keyword>
<accession>A0A0M0JX62</accession>
<dbReference type="Proteomes" id="UP000037460">
    <property type="component" value="Unassembled WGS sequence"/>
</dbReference>
<dbReference type="NCBIfam" id="TIGR01310">
    <property type="entry name" value="uL30_euk"/>
    <property type="match status" value="1"/>
</dbReference>
<reference evidence="8" key="1">
    <citation type="journal article" date="2015" name="PLoS Genet.">
        <title>Genome Sequence and Transcriptome Analyses of Chrysochromulina tobin: Metabolic Tools for Enhanced Algal Fitness in the Prominent Order Prymnesiales (Haptophyceae).</title>
        <authorList>
            <person name="Hovde B.T."/>
            <person name="Deodato C.R."/>
            <person name="Hunsperger H.M."/>
            <person name="Ryken S.A."/>
            <person name="Yost W."/>
            <person name="Jha R.K."/>
            <person name="Patterson J."/>
            <person name="Monnat R.J. Jr."/>
            <person name="Barlow S.B."/>
            <person name="Starkenburg S.R."/>
            <person name="Cattolico R.A."/>
        </authorList>
    </citation>
    <scope>NUCLEOTIDE SEQUENCE</scope>
    <source>
        <strain evidence="8">CCMP291</strain>
    </source>
</reference>
<dbReference type="PANTHER" id="PTHR11524:SF16">
    <property type="entry name" value="LARGE RIBOSOMAL SUBUNIT PROTEIN UL30"/>
    <property type="match status" value="1"/>
</dbReference>
<evidence type="ECO:0000313" key="8">
    <source>
        <dbReference type="Proteomes" id="UP000037460"/>
    </source>
</evidence>
<organism evidence="7 8">
    <name type="scientific">Chrysochromulina tobinii</name>
    <dbReference type="NCBI Taxonomy" id="1460289"/>
    <lineage>
        <taxon>Eukaryota</taxon>
        <taxon>Haptista</taxon>
        <taxon>Haptophyta</taxon>
        <taxon>Prymnesiophyceae</taxon>
        <taxon>Prymnesiales</taxon>
        <taxon>Chrysochromulinaceae</taxon>
        <taxon>Chrysochromulina</taxon>
    </lineage>
</organism>
<keyword evidence="3" id="KW-0687">Ribonucleoprotein</keyword>
<dbReference type="EMBL" id="JWZX01002131">
    <property type="protein sequence ID" value="KOO30907.1"/>
    <property type="molecule type" value="Genomic_DNA"/>
</dbReference>
<dbReference type="SUPFAM" id="SSF55129">
    <property type="entry name" value="Ribosomal protein L30p/L7e"/>
    <property type="match status" value="1"/>
</dbReference>